<evidence type="ECO:0000313" key="2">
    <source>
        <dbReference type="Proteomes" id="UP000714380"/>
    </source>
</evidence>
<dbReference type="EMBL" id="JAEDAH010000011">
    <property type="protein sequence ID" value="MCA6062511.1"/>
    <property type="molecule type" value="Genomic_DNA"/>
</dbReference>
<gene>
    <name evidence="1" type="ORF">I9W95_02710</name>
</gene>
<evidence type="ECO:0000313" key="1">
    <source>
        <dbReference type="EMBL" id="MCA6062511.1"/>
    </source>
</evidence>
<keyword evidence="2" id="KW-1185">Reference proteome</keyword>
<reference evidence="1 2" key="1">
    <citation type="submission" date="2020-12" db="EMBL/GenBank/DDBJ databases">
        <title>Novel Thalassolituus-related marine hydrocarbonoclastic bacteria mediated algae-derived hydrocarbons mineralization in twilight zone of the northern South China Sea.</title>
        <authorList>
            <person name="Dong C."/>
        </authorList>
    </citation>
    <scope>NUCLEOTIDE SEQUENCE [LARGE SCALE GENOMIC DNA]</scope>
    <source>
        <strain evidence="1 2">IMCC1826</strain>
    </source>
</reference>
<comment type="caution">
    <text evidence="1">The sequence shown here is derived from an EMBL/GenBank/DDBJ whole genome shotgun (WGS) entry which is preliminary data.</text>
</comment>
<accession>A0ABS7ZLB9</accession>
<dbReference type="RefSeq" id="WP_225671593.1">
    <property type="nucleotide sequence ID" value="NZ_JAEDAH010000011.1"/>
</dbReference>
<sequence>MTDQDYRQVLLQVVSSASLDSAADGLCLLADAAWNKGWEPDLEGFDLEGFDLEERRKAAYLVDFFAMNAAMPVERSKRLRQSLSNLQSQLMAMPLQSEPFYQAETPPLTNRDALSRKWGLSAGFHPKKVKGLLDLQRRANRQTG</sequence>
<organism evidence="1 2">
    <name type="scientific">Thalassolituus marinus</name>
    <dbReference type="NCBI Taxonomy" id="671053"/>
    <lineage>
        <taxon>Bacteria</taxon>
        <taxon>Pseudomonadati</taxon>
        <taxon>Pseudomonadota</taxon>
        <taxon>Gammaproteobacteria</taxon>
        <taxon>Oceanospirillales</taxon>
        <taxon>Oceanospirillaceae</taxon>
        <taxon>Thalassolituus</taxon>
    </lineage>
</organism>
<protein>
    <submittedName>
        <fullName evidence="1">Uncharacterized protein</fullName>
    </submittedName>
</protein>
<dbReference type="Proteomes" id="UP000714380">
    <property type="component" value="Unassembled WGS sequence"/>
</dbReference>
<name>A0ABS7ZLB9_9GAMM</name>
<proteinExistence type="predicted"/>